<dbReference type="EMBL" id="ASPP01005568">
    <property type="protein sequence ID" value="ETO30296.1"/>
    <property type="molecule type" value="Genomic_DNA"/>
</dbReference>
<organism evidence="2 3">
    <name type="scientific">Reticulomyxa filosa</name>
    <dbReference type="NCBI Taxonomy" id="46433"/>
    <lineage>
        <taxon>Eukaryota</taxon>
        <taxon>Sar</taxon>
        <taxon>Rhizaria</taxon>
        <taxon>Retaria</taxon>
        <taxon>Foraminifera</taxon>
        <taxon>Monothalamids</taxon>
        <taxon>Reticulomyxidae</taxon>
        <taxon>Reticulomyxa</taxon>
    </lineage>
</organism>
<feature type="non-terminal residue" evidence="2">
    <location>
        <position position="1"/>
    </location>
</feature>
<dbReference type="AlphaFoldDB" id="X6NWD6"/>
<gene>
    <name evidence="2" type="ORF">RFI_06823</name>
</gene>
<comment type="caution">
    <text evidence="2">The sequence shown here is derived from an EMBL/GenBank/DDBJ whole genome shotgun (WGS) entry which is preliminary data.</text>
</comment>
<feature type="region of interest" description="Disordered" evidence="1">
    <location>
        <begin position="261"/>
        <end position="282"/>
    </location>
</feature>
<reference evidence="2 3" key="1">
    <citation type="journal article" date="2013" name="Curr. Biol.">
        <title>The Genome of the Foraminiferan Reticulomyxa filosa.</title>
        <authorList>
            <person name="Glockner G."/>
            <person name="Hulsmann N."/>
            <person name="Schleicher M."/>
            <person name="Noegel A.A."/>
            <person name="Eichinger L."/>
            <person name="Gallinger C."/>
            <person name="Pawlowski J."/>
            <person name="Sierra R."/>
            <person name="Euteneuer U."/>
            <person name="Pillet L."/>
            <person name="Moustafa A."/>
            <person name="Platzer M."/>
            <person name="Groth M."/>
            <person name="Szafranski K."/>
            <person name="Schliwa M."/>
        </authorList>
    </citation>
    <scope>NUCLEOTIDE SEQUENCE [LARGE SCALE GENOMIC DNA]</scope>
</reference>
<protein>
    <submittedName>
        <fullName evidence="2">Uncharacterized protein</fullName>
    </submittedName>
</protein>
<accession>X6NWD6</accession>
<evidence type="ECO:0000256" key="1">
    <source>
        <dbReference type="SAM" id="MobiDB-lite"/>
    </source>
</evidence>
<sequence>NVNVNVNANTNANIMHPFQTDTELTTVKDVKDVLESAAFGDDSETFQSIAKLWRESPLLGQETPVQQELELDDEHVAGTYRSISLPAVDDLELMIDSLSAMEHDDYVSQTCLSDDARSKMMMNFFEPKIVDQIHSFIGTPPFGSVCIYLTKVQQQYIQHICVHKHKFSLYGFGNSENNIWKDKNLEEAEMLKLNPGNEMEMPRQPMELMEGESQTVPTTITTRIGRSRLSDSRPVENANVNAAAVATIAAAAAAVATTITTTTTTTERKASNAEERGKGKEYDKKEPITLEWARRFAEMFAFVN</sequence>
<evidence type="ECO:0000313" key="3">
    <source>
        <dbReference type="Proteomes" id="UP000023152"/>
    </source>
</evidence>
<evidence type="ECO:0000313" key="2">
    <source>
        <dbReference type="EMBL" id="ETO30296.1"/>
    </source>
</evidence>
<keyword evidence="3" id="KW-1185">Reference proteome</keyword>
<dbReference type="Proteomes" id="UP000023152">
    <property type="component" value="Unassembled WGS sequence"/>
</dbReference>
<feature type="compositionally biased region" description="Basic and acidic residues" evidence="1">
    <location>
        <begin position="266"/>
        <end position="282"/>
    </location>
</feature>
<name>X6NWD6_RETFI</name>
<proteinExistence type="predicted"/>